<dbReference type="PANTHER" id="PTHR30404:SF0">
    <property type="entry name" value="N-ACETYLMURAMOYL-L-ALANINE AMIDASE AMIC"/>
    <property type="match status" value="1"/>
</dbReference>
<comment type="caution">
    <text evidence="4">The sequence shown here is derived from an EMBL/GenBank/DDBJ whole genome shotgun (WGS) entry which is preliminary data.</text>
</comment>
<evidence type="ECO:0000259" key="3">
    <source>
        <dbReference type="SMART" id="SM00646"/>
    </source>
</evidence>
<feature type="domain" description="MurNAc-LAA" evidence="3">
    <location>
        <begin position="337"/>
        <end position="446"/>
    </location>
</feature>
<accession>A0ABW1INK0</accession>
<dbReference type="Pfam" id="PF01520">
    <property type="entry name" value="Amidase_3"/>
    <property type="match status" value="1"/>
</dbReference>
<proteinExistence type="predicted"/>
<dbReference type="RefSeq" id="WP_379893938.1">
    <property type="nucleotide sequence ID" value="NZ_CBCSCT010000087.1"/>
</dbReference>
<evidence type="ECO:0000256" key="1">
    <source>
        <dbReference type="ARBA" id="ARBA00022801"/>
    </source>
</evidence>
<feature type="chain" id="PRO_5045653688" evidence="2">
    <location>
        <begin position="24"/>
        <end position="452"/>
    </location>
</feature>
<dbReference type="InterPro" id="IPR036582">
    <property type="entry name" value="Mao_N_sf"/>
</dbReference>
<gene>
    <name evidence="4" type="ORF">ACFPXP_09340</name>
</gene>
<protein>
    <submittedName>
        <fullName evidence="4">N-acetylmuramoyl-L-alanine amidase</fullName>
        <ecNumber evidence="4">3.5.1.28</ecNumber>
    </submittedName>
</protein>
<dbReference type="SUPFAM" id="SSF55383">
    <property type="entry name" value="Copper amine oxidase, domain N"/>
    <property type="match status" value="1"/>
</dbReference>
<dbReference type="InterPro" id="IPR012854">
    <property type="entry name" value="Cu_amine_oxidase-like_N"/>
</dbReference>
<dbReference type="Pfam" id="PF11741">
    <property type="entry name" value="AMIN"/>
    <property type="match status" value="1"/>
</dbReference>
<dbReference type="Proteomes" id="UP001596250">
    <property type="component" value="Unassembled WGS sequence"/>
</dbReference>
<dbReference type="Pfam" id="PF07833">
    <property type="entry name" value="Cu_amine_oxidN1"/>
    <property type="match status" value="1"/>
</dbReference>
<dbReference type="SMART" id="SM00646">
    <property type="entry name" value="Ami_3"/>
    <property type="match status" value="1"/>
</dbReference>
<dbReference type="GO" id="GO:0008745">
    <property type="term" value="F:N-acetylmuramoyl-L-alanine amidase activity"/>
    <property type="evidence" value="ECO:0007669"/>
    <property type="project" value="UniProtKB-EC"/>
</dbReference>
<dbReference type="EMBL" id="JBHSQV010000122">
    <property type="protein sequence ID" value="MFC5986620.1"/>
    <property type="molecule type" value="Genomic_DNA"/>
</dbReference>
<dbReference type="EC" id="3.5.1.28" evidence="4"/>
<dbReference type="Gene3D" id="2.60.40.3500">
    <property type="match status" value="1"/>
</dbReference>
<evidence type="ECO:0000256" key="2">
    <source>
        <dbReference type="SAM" id="SignalP"/>
    </source>
</evidence>
<dbReference type="CDD" id="cd02696">
    <property type="entry name" value="MurNAc-LAA"/>
    <property type="match status" value="1"/>
</dbReference>
<reference evidence="5" key="1">
    <citation type="journal article" date="2019" name="Int. J. Syst. Evol. Microbiol.">
        <title>The Global Catalogue of Microorganisms (GCM) 10K type strain sequencing project: providing services to taxonomists for standard genome sequencing and annotation.</title>
        <authorList>
            <consortium name="The Broad Institute Genomics Platform"/>
            <consortium name="The Broad Institute Genome Sequencing Center for Infectious Disease"/>
            <person name="Wu L."/>
            <person name="Ma J."/>
        </authorList>
    </citation>
    <scope>NUCLEOTIDE SEQUENCE [LARGE SCALE GENOMIC DNA]</scope>
    <source>
        <strain evidence="5">CCM 8749</strain>
    </source>
</reference>
<dbReference type="Gene3D" id="3.40.630.40">
    <property type="entry name" value="Zn-dependent exopeptidases"/>
    <property type="match status" value="1"/>
</dbReference>
<dbReference type="SUPFAM" id="SSF53187">
    <property type="entry name" value="Zn-dependent exopeptidases"/>
    <property type="match status" value="1"/>
</dbReference>
<keyword evidence="1 4" id="KW-0378">Hydrolase</keyword>
<dbReference type="InterPro" id="IPR021731">
    <property type="entry name" value="AMIN_dom"/>
</dbReference>
<dbReference type="InterPro" id="IPR050695">
    <property type="entry name" value="N-acetylmuramoyl_amidase_3"/>
</dbReference>
<name>A0ABW1INK0_9BACL</name>
<dbReference type="PANTHER" id="PTHR30404">
    <property type="entry name" value="N-ACETYLMURAMOYL-L-ALANINE AMIDASE"/>
    <property type="match status" value="1"/>
</dbReference>
<feature type="signal peptide" evidence="2">
    <location>
        <begin position="1"/>
        <end position="23"/>
    </location>
</feature>
<organism evidence="4 5">
    <name type="scientific">Marinicrinis lubricantis</name>
    <dbReference type="NCBI Taxonomy" id="2086470"/>
    <lineage>
        <taxon>Bacteria</taxon>
        <taxon>Bacillati</taxon>
        <taxon>Bacillota</taxon>
        <taxon>Bacilli</taxon>
        <taxon>Bacillales</taxon>
        <taxon>Paenibacillaceae</taxon>
    </lineage>
</organism>
<keyword evidence="5" id="KW-1185">Reference proteome</keyword>
<evidence type="ECO:0000313" key="5">
    <source>
        <dbReference type="Proteomes" id="UP001596250"/>
    </source>
</evidence>
<sequence length="452" mass="49598">MKKFGMLLLFVVLFLTWSNAGQAAEKTIGMYLDDQKLELPENVQVEIVNNSVMLPIRFVVEKLGFYVEWIQSSQTVKISKDAAMVELVLGQETAVVNGAAKTMLSPPYAKSQTTMVPLRFISEELGLTVMWNAASYSVSLNTPPTETVTEDLAHLKGISFEGNRLTVQSDKPLNPNVFTLSDPNRIVMDIPHAEFDGSEVNGQPLGANQTGQLDVEGHPIASKIRYSLFQNDPSTIRIVMDLNQSVTYQVYGMDNGTEGMILELGDSQPTKNGKKLVVLDAGHGDDDPGAISVTGQKEKDFNLKVALKVQQLLQQESNIEVVMTRHDDTFLPLAQRAGIANDLNADAFVSIHANSAPDAPTASGTETYYYDKSSLSFAQLMHKHLLAATEFKDRKVKFGNLSVLRNSKVSAVLLEIGFLSNKTEEAIMMTDEFQNRVAEGIANGIKQYVTGS</sequence>
<evidence type="ECO:0000313" key="4">
    <source>
        <dbReference type="EMBL" id="MFC5986620.1"/>
    </source>
</evidence>
<dbReference type="Gene3D" id="3.30.457.10">
    <property type="entry name" value="Copper amine oxidase-like, N-terminal domain"/>
    <property type="match status" value="1"/>
</dbReference>
<dbReference type="InterPro" id="IPR002508">
    <property type="entry name" value="MurNAc-LAA_cat"/>
</dbReference>
<keyword evidence="2" id="KW-0732">Signal</keyword>